<dbReference type="Gene3D" id="3.40.50.80">
    <property type="entry name" value="Nucleotide-binding domain of ferredoxin-NADP reductase (FNR) module"/>
    <property type="match status" value="1"/>
</dbReference>
<dbReference type="SUPFAM" id="SSF55961">
    <property type="entry name" value="Bet v1-like"/>
    <property type="match status" value="1"/>
</dbReference>
<evidence type="ECO:0000256" key="8">
    <source>
        <dbReference type="ARBA" id="ARBA00023027"/>
    </source>
</evidence>
<dbReference type="InterPro" id="IPR036922">
    <property type="entry name" value="Rieske_2Fe-2S_sf"/>
</dbReference>
<feature type="domain" description="Rieske" evidence="10">
    <location>
        <begin position="49"/>
        <end position="126"/>
    </location>
</feature>
<keyword evidence="7" id="KW-0411">Iron-sulfur</keyword>
<dbReference type="AlphaFoldDB" id="A0A3P4B3N0"/>
<evidence type="ECO:0000256" key="4">
    <source>
        <dbReference type="ARBA" id="ARBA00022964"/>
    </source>
</evidence>
<gene>
    <name evidence="12" type="primary">cbdA_3</name>
    <name evidence="12" type="ORF">PIGHUM_02984</name>
</gene>
<dbReference type="SUPFAM" id="SSF63380">
    <property type="entry name" value="Riboflavin synthase domain-like"/>
    <property type="match status" value="1"/>
</dbReference>
<dbReference type="CDD" id="cd06185">
    <property type="entry name" value="PDR_like"/>
    <property type="match status" value="1"/>
</dbReference>
<evidence type="ECO:0000259" key="11">
    <source>
        <dbReference type="PROSITE" id="PS51384"/>
    </source>
</evidence>
<evidence type="ECO:0000256" key="3">
    <source>
        <dbReference type="ARBA" id="ARBA00022723"/>
    </source>
</evidence>
<dbReference type="InterPro" id="IPR015879">
    <property type="entry name" value="Ring_hydroxy_dOase_asu_C_dom"/>
</dbReference>
<dbReference type="EMBL" id="UWPJ01000023">
    <property type="protein sequence ID" value="VCU70904.1"/>
    <property type="molecule type" value="Genomic_DNA"/>
</dbReference>
<keyword evidence="2" id="KW-0001">2Fe-2S</keyword>
<protein>
    <submittedName>
        <fullName evidence="12">2-halobenzoate 1,2-dioxygenase large subunit</fullName>
        <ecNumber evidence="12">1.14.12.13</ecNumber>
    </submittedName>
</protein>
<dbReference type="Proteomes" id="UP000277294">
    <property type="component" value="Unassembled WGS sequence"/>
</dbReference>
<dbReference type="PRINTS" id="PR00409">
    <property type="entry name" value="PHDIOXRDTASE"/>
</dbReference>
<dbReference type="Gene3D" id="2.40.30.10">
    <property type="entry name" value="Translation factors"/>
    <property type="match status" value="1"/>
</dbReference>
<evidence type="ECO:0000256" key="2">
    <source>
        <dbReference type="ARBA" id="ARBA00022714"/>
    </source>
</evidence>
<evidence type="ECO:0000256" key="5">
    <source>
        <dbReference type="ARBA" id="ARBA00023002"/>
    </source>
</evidence>
<sequence>MNETVRSPVDIEALIDDRPEDGVFRVHRDVYTSPDVFQLEMAEFFEKGWVFVGLASELPRPNDYKTVAISRYPLLLTRDDAGELHCFINSCRHRGMVLVPHQNGNQRYHSCRYHGWVFDSAGRCAELTQKEEGCYPPALNPRLADLQPVARFANYRGFLFASLSPDVPELEAHLGDAKKFLDLTLDKGADGMEFVPGATRYTFRANWKLQIENALDIYHFGYTHASYIDLLARRATDKLKGQASAEEKDIQGSFGFRGGHAVQWRENARVTPTLLERRKASYSRALDEVGTRWAGYGVNVTIFPNLQIVENVSSLILRVIRPLRADLTEMEVRCLAPVGEDPDLREARIRDYEDFFGAGGFATPDDSVVYELSQRGLEAAQADWTLGYLRGMDRSRLPATNPYEQELGIVSEDWTLGPRTVGDESRFHGTYRAWRERLGRGPRDARADAPQGRHRAGTASASQAPGRSPPAAVSAGWHTVASLADLAPGRPRRVHVGTLAIALVRQGDEIHAISDRCSHGAGSLSEGRVDGREIECPFHGGRFDLSSGAPTSAPCTKPVKRWPARIDDGRVQILLDETSPAEDSGMLPLRVTRRYMAAAAILALEFEHAQGAPLPGFSAGAHLDLMLPSGLARSYSLCNDPADPSVYRIAVQLAKPSLGGSEEVHAALHENVRIATSMPVNDFELDEHAPASLLIAGGIGVTPLMAMAYRLQALGRRFELHYACRSRDCMAFLPELQARLGPALHLHPGDEAGCRLDLEALLEGASRDSAIYVCGPDRLISAVEATARKLGWPDGRVRKETFGAVPGAAGPRPASLP</sequence>
<evidence type="ECO:0000313" key="12">
    <source>
        <dbReference type="EMBL" id="VCU70904.1"/>
    </source>
</evidence>
<proteinExistence type="inferred from homology"/>
<reference evidence="12 13" key="1">
    <citation type="submission" date="2018-10" db="EMBL/GenBank/DDBJ databases">
        <authorList>
            <person name="Criscuolo A."/>
        </authorList>
    </citation>
    <scope>NUCLEOTIDE SEQUENCE [LARGE SCALE GENOMIC DNA]</scope>
    <source>
        <strain evidence="12">DnA1</strain>
    </source>
</reference>
<organism evidence="12 13">
    <name type="scientific">Pigmentiphaga humi</name>
    <dbReference type="NCBI Taxonomy" id="2478468"/>
    <lineage>
        <taxon>Bacteria</taxon>
        <taxon>Pseudomonadati</taxon>
        <taxon>Pseudomonadota</taxon>
        <taxon>Betaproteobacteria</taxon>
        <taxon>Burkholderiales</taxon>
        <taxon>Alcaligenaceae</taxon>
        <taxon>Pigmentiphaga</taxon>
    </lineage>
</organism>
<dbReference type="OrthoDB" id="9790995at2"/>
<feature type="domain" description="FAD-binding FR-type" evidence="11">
    <location>
        <begin position="584"/>
        <end position="686"/>
    </location>
</feature>
<dbReference type="Pfam" id="PF00848">
    <property type="entry name" value="Ring_hydroxyl_A"/>
    <property type="match status" value="1"/>
</dbReference>
<dbReference type="InterPro" id="IPR015881">
    <property type="entry name" value="ARHD_Rieske_2Fe_2S"/>
</dbReference>
<dbReference type="InterPro" id="IPR017938">
    <property type="entry name" value="Riboflavin_synthase-like_b-brl"/>
</dbReference>
<keyword evidence="13" id="KW-1185">Reference proteome</keyword>
<dbReference type="CDD" id="cd03528">
    <property type="entry name" value="Rieske_RO_ferredoxin"/>
    <property type="match status" value="1"/>
</dbReference>
<dbReference type="Gene3D" id="2.102.10.10">
    <property type="entry name" value="Rieske [2Fe-2S] iron-sulphur domain"/>
    <property type="match status" value="2"/>
</dbReference>
<dbReference type="PROSITE" id="PS51296">
    <property type="entry name" value="RIESKE"/>
    <property type="match status" value="2"/>
</dbReference>
<keyword evidence="6" id="KW-0408">Iron</keyword>
<evidence type="ECO:0000256" key="9">
    <source>
        <dbReference type="SAM" id="MobiDB-lite"/>
    </source>
</evidence>
<dbReference type="PROSITE" id="PS51384">
    <property type="entry name" value="FAD_FR"/>
    <property type="match status" value="1"/>
</dbReference>
<dbReference type="GO" id="GO:0051537">
    <property type="term" value="F:2 iron, 2 sulfur cluster binding"/>
    <property type="evidence" value="ECO:0007669"/>
    <property type="project" value="UniProtKB-KW"/>
</dbReference>
<accession>A0A3P4B3N0</accession>
<name>A0A3P4B3N0_9BURK</name>
<dbReference type="Gene3D" id="3.90.380.10">
    <property type="entry name" value="Naphthalene 1,2-dioxygenase Alpha Subunit, Chain A, domain 1"/>
    <property type="match status" value="1"/>
</dbReference>
<dbReference type="EC" id="1.14.12.13" evidence="12"/>
<dbReference type="PANTHER" id="PTHR43756">
    <property type="entry name" value="CHOLINE MONOOXYGENASE, CHLOROPLASTIC"/>
    <property type="match status" value="1"/>
</dbReference>
<dbReference type="SUPFAM" id="SSF50022">
    <property type="entry name" value="ISP domain"/>
    <property type="match status" value="2"/>
</dbReference>
<dbReference type="GO" id="GO:0005506">
    <property type="term" value="F:iron ion binding"/>
    <property type="evidence" value="ECO:0007669"/>
    <property type="project" value="InterPro"/>
</dbReference>
<keyword evidence="8" id="KW-0520">NAD</keyword>
<keyword evidence="5 12" id="KW-0560">Oxidoreductase</keyword>
<feature type="domain" description="Rieske" evidence="10">
    <location>
        <begin position="478"/>
        <end position="573"/>
    </location>
</feature>
<evidence type="ECO:0000259" key="10">
    <source>
        <dbReference type="PROSITE" id="PS51296"/>
    </source>
</evidence>
<dbReference type="GO" id="GO:0018626">
    <property type="term" value="F:2-halobenzoate 1,2-dioxygenase activity"/>
    <property type="evidence" value="ECO:0007669"/>
    <property type="project" value="UniProtKB-EC"/>
</dbReference>
<feature type="compositionally biased region" description="Basic and acidic residues" evidence="9">
    <location>
        <begin position="438"/>
        <end position="447"/>
    </location>
</feature>
<dbReference type="PANTHER" id="PTHR43756:SF1">
    <property type="entry name" value="3-PHENYLPROPIONATE_CINNAMIC ACID DIOXYGENASE SUBUNIT ALPHA"/>
    <property type="match status" value="1"/>
</dbReference>
<dbReference type="InterPro" id="IPR017927">
    <property type="entry name" value="FAD-bd_FR_type"/>
</dbReference>
<keyword evidence="4 12" id="KW-0223">Dioxygenase</keyword>
<dbReference type="InterPro" id="IPR039261">
    <property type="entry name" value="FNR_nucleotide-bd"/>
</dbReference>
<feature type="region of interest" description="Disordered" evidence="9">
    <location>
        <begin position="438"/>
        <end position="473"/>
    </location>
</feature>
<evidence type="ECO:0000313" key="13">
    <source>
        <dbReference type="Proteomes" id="UP000277294"/>
    </source>
</evidence>
<dbReference type="InterPro" id="IPR017941">
    <property type="entry name" value="Rieske_2Fe-2S"/>
</dbReference>
<dbReference type="InterPro" id="IPR001663">
    <property type="entry name" value="Rng_hydr_dOase-A"/>
</dbReference>
<dbReference type="SUPFAM" id="SSF52343">
    <property type="entry name" value="Ferredoxin reductase-like, C-terminal NADP-linked domain"/>
    <property type="match status" value="1"/>
</dbReference>
<evidence type="ECO:0000256" key="6">
    <source>
        <dbReference type="ARBA" id="ARBA00023004"/>
    </source>
</evidence>
<dbReference type="PROSITE" id="PS00570">
    <property type="entry name" value="RING_HYDROXYL_ALPHA"/>
    <property type="match status" value="1"/>
</dbReference>
<evidence type="ECO:0000256" key="1">
    <source>
        <dbReference type="ARBA" id="ARBA00008751"/>
    </source>
</evidence>
<comment type="similarity">
    <text evidence="1">Belongs to the bacterial ring-hydroxylating dioxygenase alpha subunit family.</text>
</comment>
<dbReference type="RefSeq" id="WP_124080363.1">
    <property type="nucleotide sequence ID" value="NZ_UWPJ01000023.1"/>
</dbReference>
<keyword evidence="3" id="KW-0479">Metal-binding</keyword>
<evidence type="ECO:0000256" key="7">
    <source>
        <dbReference type="ARBA" id="ARBA00023014"/>
    </source>
</evidence>
<dbReference type="Pfam" id="PF00355">
    <property type="entry name" value="Rieske"/>
    <property type="match status" value="2"/>
</dbReference>